<feature type="chain" id="PRO_5003009537" description="Thiol:disulfide interchange protein DsbA" evidence="8">
    <location>
        <begin position="34"/>
        <end position="233"/>
    </location>
</feature>
<dbReference type="Pfam" id="PF01323">
    <property type="entry name" value="DSBA"/>
    <property type="match status" value="1"/>
</dbReference>
<evidence type="ECO:0000256" key="7">
    <source>
        <dbReference type="ARBA" id="ARBA00023284"/>
    </source>
</evidence>
<feature type="domain" description="Thioredoxin" evidence="9">
    <location>
        <begin position="22"/>
        <end position="223"/>
    </location>
</feature>
<dbReference type="InterPro" id="IPR036249">
    <property type="entry name" value="Thioredoxin-like_sf"/>
</dbReference>
<dbReference type="CDD" id="cd03019">
    <property type="entry name" value="DsbA_DsbA"/>
    <property type="match status" value="1"/>
</dbReference>
<reference evidence="10 11" key="1">
    <citation type="submission" date="2009-10" db="EMBL/GenBank/DDBJ databases">
        <title>Complete sequence of Halothiobacillus neapolitanus c2.</title>
        <authorList>
            <consortium name="US DOE Joint Genome Institute"/>
            <person name="Lucas S."/>
            <person name="Copeland A."/>
            <person name="Lapidus A."/>
            <person name="Glavina del Rio T."/>
            <person name="Tice H."/>
            <person name="Bruce D."/>
            <person name="Goodwin L."/>
            <person name="Pitluck S."/>
            <person name="Davenport K."/>
            <person name="Brettin T."/>
            <person name="Detter J.C."/>
            <person name="Han C."/>
            <person name="Tapia R."/>
            <person name="Larimer F."/>
            <person name="Land M."/>
            <person name="Hauser L."/>
            <person name="Kyrpides N."/>
            <person name="Mikhailova N."/>
            <person name="Kerfeld C."/>
            <person name="Cannon G."/>
            <person name="Heinhort S."/>
        </authorList>
    </citation>
    <scope>NUCLEOTIDE SEQUENCE [LARGE SCALE GENOMIC DNA]</scope>
    <source>
        <strain evidence="11">ATCC 23641 / c2</strain>
    </source>
</reference>
<evidence type="ECO:0000313" key="11">
    <source>
        <dbReference type="Proteomes" id="UP000009102"/>
    </source>
</evidence>
<dbReference type="RefSeq" id="WP_012825015.1">
    <property type="nucleotide sequence ID" value="NC_013422.1"/>
</dbReference>
<evidence type="ECO:0000256" key="6">
    <source>
        <dbReference type="ARBA" id="ARBA00023157"/>
    </source>
</evidence>
<evidence type="ECO:0000256" key="1">
    <source>
        <dbReference type="ARBA" id="ARBA00004418"/>
    </source>
</evidence>
<protein>
    <recommendedName>
        <fullName evidence="3">Thiol:disulfide interchange protein DsbA</fullName>
    </recommendedName>
</protein>
<dbReference type="EMBL" id="CP001801">
    <property type="protein sequence ID" value="ACX96983.1"/>
    <property type="molecule type" value="Genomic_DNA"/>
</dbReference>
<dbReference type="PANTHER" id="PTHR35891">
    <property type="entry name" value="THIOL:DISULFIDE INTERCHANGE PROTEIN DSBA"/>
    <property type="match status" value="1"/>
</dbReference>
<dbReference type="AlphaFoldDB" id="D0KW80"/>
<dbReference type="OrthoDB" id="9784896at2"/>
<sequence>MSFSGFFRLSFLLRRWLGLGLLGALLVSPMTQAAPSAGSSEPVTLQENVNYRAVITDETPPSDGKILVQEMFWYGCPHCFHLEHPLEAWRKTLPANVDFEPYAVPLTPGWVPLTKAFYAAKFMGVLPQTHLKVFNDIHVKHIRPVTRDQIADMYADLGVDRDKFLQMYDSFGVDNAVRQAGVVAQDAGVTGVPAMLVNGKYLVTGDMAGSNEAMMPIVDALIAKIEAEKKAKS</sequence>
<name>D0KW80_HALNC</name>
<dbReference type="GO" id="GO:0042597">
    <property type="term" value="C:periplasmic space"/>
    <property type="evidence" value="ECO:0007669"/>
    <property type="project" value="UniProtKB-SubCell"/>
</dbReference>
<dbReference type="HOGENOM" id="CLU_088255_1_0_6"/>
<dbReference type="InterPro" id="IPR013766">
    <property type="entry name" value="Thioredoxin_domain"/>
</dbReference>
<evidence type="ECO:0000256" key="5">
    <source>
        <dbReference type="ARBA" id="ARBA00022764"/>
    </source>
</evidence>
<gene>
    <name evidence="10" type="ordered locus">Hneap_2167</name>
</gene>
<dbReference type="eggNOG" id="COG2761">
    <property type="taxonomic scope" value="Bacteria"/>
</dbReference>
<keyword evidence="5" id="KW-0574">Periplasm</keyword>
<proteinExistence type="inferred from homology"/>
<dbReference type="InterPro" id="IPR050824">
    <property type="entry name" value="Thiol_disulfide_DsbA"/>
</dbReference>
<dbReference type="InterPro" id="IPR001853">
    <property type="entry name" value="DSBA-like_thioredoxin_dom"/>
</dbReference>
<evidence type="ECO:0000313" key="10">
    <source>
        <dbReference type="EMBL" id="ACX96983.1"/>
    </source>
</evidence>
<dbReference type="GO" id="GO:0016491">
    <property type="term" value="F:oxidoreductase activity"/>
    <property type="evidence" value="ECO:0007669"/>
    <property type="project" value="InterPro"/>
</dbReference>
<dbReference type="STRING" id="555778.Hneap_2167"/>
<dbReference type="Gene3D" id="3.40.30.10">
    <property type="entry name" value="Glutaredoxin"/>
    <property type="match status" value="1"/>
</dbReference>
<accession>D0KW80</accession>
<feature type="signal peptide" evidence="8">
    <location>
        <begin position="1"/>
        <end position="33"/>
    </location>
</feature>
<evidence type="ECO:0000256" key="2">
    <source>
        <dbReference type="ARBA" id="ARBA00005791"/>
    </source>
</evidence>
<keyword evidence="11" id="KW-1185">Reference proteome</keyword>
<evidence type="ECO:0000256" key="8">
    <source>
        <dbReference type="SAM" id="SignalP"/>
    </source>
</evidence>
<dbReference type="KEGG" id="hna:Hneap_2167"/>
<comment type="similarity">
    <text evidence="2">Belongs to the thioredoxin family. DsbA subfamily.</text>
</comment>
<organism evidence="10 11">
    <name type="scientific">Halothiobacillus neapolitanus (strain ATCC 23641 / DSM 15147 / CIP 104769 / NCIMB 8539 / c2)</name>
    <name type="common">Thiobacillus neapolitanus</name>
    <dbReference type="NCBI Taxonomy" id="555778"/>
    <lineage>
        <taxon>Bacteria</taxon>
        <taxon>Pseudomonadati</taxon>
        <taxon>Pseudomonadota</taxon>
        <taxon>Gammaproteobacteria</taxon>
        <taxon>Chromatiales</taxon>
        <taxon>Halothiobacillaceae</taxon>
        <taxon>Halothiobacillus</taxon>
    </lineage>
</organism>
<keyword evidence="4 8" id="KW-0732">Signal</keyword>
<comment type="subcellular location">
    <subcellularLocation>
        <location evidence="1">Periplasm</location>
    </subcellularLocation>
</comment>
<evidence type="ECO:0000256" key="3">
    <source>
        <dbReference type="ARBA" id="ARBA00013831"/>
    </source>
</evidence>
<evidence type="ECO:0000256" key="4">
    <source>
        <dbReference type="ARBA" id="ARBA00022729"/>
    </source>
</evidence>
<keyword evidence="7" id="KW-0676">Redox-active center</keyword>
<evidence type="ECO:0000259" key="9">
    <source>
        <dbReference type="PROSITE" id="PS51352"/>
    </source>
</evidence>
<dbReference type="PROSITE" id="PS51352">
    <property type="entry name" value="THIOREDOXIN_2"/>
    <property type="match status" value="1"/>
</dbReference>
<dbReference type="InterPro" id="IPR023205">
    <property type="entry name" value="DsbA/DsbL"/>
</dbReference>
<dbReference type="SUPFAM" id="SSF52833">
    <property type="entry name" value="Thioredoxin-like"/>
    <property type="match status" value="1"/>
</dbReference>
<dbReference type="Proteomes" id="UP000009102">
    <property type="component" value="Chromosome"/>
</dbReference>
<dbReference type="PANTHER" id="PTHR35891:SF3">
    <property type="entry name" value="THIOL:DISULFIDE INTERCHANGE PROTEIN DSBL"/>
    <property type="match status" value="1"/>
</dbReference>
<keyword evidence="6" id="KW-1015">Disulfide bond</keyword>